<keyword evidence="14" id="KW-1185">Reference proteome</keyword>
<comment type="caution">
    <text evidence="13">The sequence shown here is derived from an EMBL/GenBank/DDBJ whole genome shotgun (WGS) entry which is preliminary data.</text>
</comment>
<dbReference type="RefSeq" id="WP_307121011.1">
    <property type="nucleotide sequence ID" value="NZ_JAUSTM010000002.1"/>
</dbReference>
<dbReference type="EC" id="2.7.13.3" evidence="3"/>
<dbReference type="InterPro" id="IPR036890">
    <property type="entry name" value="HATPase_C_sf"/>
</dbReference>
<accession>A0ABT9YP68</accession>
<evidence type="ECO:0000313" key="13">
    <source>
        <dbReference type="EMBL" id="MDQ0221785.1"/>
    </source>
</evidence>
<feature type="transmembrane region" description="Helical" evidence="11">
    <location>
        <begin position="12"/>
        <end position="30"/>
    </location>
</feature>
<protein>
    <recommendedName>
        <fullName evidence="3">histidine kinase</fullName>
        <ecNumber evidence="3">2.7.13.3</ecNumber>
    </recommendedName>
</protein>
<comment type="subcellular location">
    <subcellularLocation>
        <location evidence="2">Cell membrane</location>
        <topology evidence="2">Multi-pass membrane protein</topology>
    </subcellularLocation>
</comment>
<keyword evidence="7 13" id="KW-0418">Kinase</keyword>
<evidence type="ECO:0000313" key="14">
    <source>
        <dbReference type="Proteomes" id="UP001223079"/>
    </source>
</evidence>
<dbReference type="Pfam" id="PF02518">
    <property type="entry name" value="HATPase_c"/>
    <property type="match status" value="1"/>
</dbReference>
<dbReference type="InterPro" id="IPR003594">
    <property type="entry name" value="HATPase_dom"/>
</dbReference>
<dbReference type="PANTHER" id="PTHR45453:SF2">
    <property type="entry name" value="HISTIDINE KINASE"/>
    <property type="match status" value="1"/>
</dbReference>
<keyword evidence="10 11" id="KW-0472">Membrane</keyword>
<name>A0ABT9YP68_9STRE</name>
<proteinExistence type="predicted"/>
<keyword evidence="8 11" id="KW-1133">Transmembrane helix</keyword>
<organism evidence="13 14">
    <name type="scientific">Streptococcus moroccensis</name>
    <dbReference type="NCBI Taxonomy" id="1451356"/>
    <lineage>
        <taxon>Bacteria</taxon>
        <taxon>Bacillati</taxon>
        <taxon>Bacillota</taxon>
        <taxon>Bacilli</taxon>
        <taxon>Lactobacillales</taxon>
        <taxon>Streptococcaceae</taxon>
        <taxon>Streptococcus</taxon>
    </lineage>
</organism>
<evidence type="ECO:0000256" key="9">
    <source>
        <dbReference type="ARBA" id="ARBA00023012"/>
    </source>
</evidence>
<evidence type="ECO:0000256" key="4">
    <source>
        <dbReference type="ARBA" id="ARBA00022475"/>
    </source>
</evidence>
<dbReference type="GO" id="GO:0016301">
    <property type="term" value="F:kinase activity"/>
    <property type="evidence" value="ECO:0007669"/>
    <property type="project" value="UniProtKB-KW"/>
</dbReference>
<dbReference type="Proteomes" id="UP001223079">
    <property type="component" value="Unassembled WGS sequence"/>
</dbReference>
<evidence type="ECO:0000259" key="12">
    <source>
        <dbReference type="PROSITE" id="PS50109"/>
    </source>
</evidence>
<dbReference type="InterPro" id="IPR005467">
    <property type="entry name" value="His_kinase_dom"/>
</dbReference>
<keyword evidence="5" id="KW-0808">Transferase</keyword>
<evidence type="ECO:0000256" key="10">
    <source>
        <dbReference type="ARBA" id="ARBA00023136"/>
    </source>
</evidence>
<evidence type="ECO:0000256" key="2">
    <source>
        <dbReference type="ARBA" id="ARBA00004651"/>
    </source>
</evidence>
<dbReference type="PROSITE" id="PS50109">
    <property type="entry name" value="HIS_KIN"/>
    <property type="match status" value="1"/>
</dbReference>
<evidence type="ECO:0000256" key="8">
    <source>
        <dbReference type="ARBA" id="ARBA00022989"/>
    </source>
</evidence>
<keyword evidence="4" id="KW-1003">Cell membrane</keyword>
<evidence type="ECO:0000256" key="1">
    <source>
        <dbReference type="ARBA" id="ARBA00000085"/>
    </source>
</evidence>
<dbReference type="Gene3D" id="3.30.565.10">
    <property type="entry name" value="Histidine kinase-like ATPase, C-terminal domain"/>
    <property type="match status" value="1"/>
</dbReference>
<dbReference type="PANTHER" id="PTHR45453">
    <property type="entry name" value="PHOSPHATE REGULON SENSOR PROTEIN PHOR"/>
    <property type="match status" value="1"/>
</dbReference>
<dbReference type="SUPFAM" id="SSF55874">
    <property type="entry name" value="ATPase domain of HSP90 chaperone/DNA topoisomerase II/histidine kinase"/>
    <property type="match status" value="1"/>
</dbReference>
<evidence type="ECO:0000256" key="3">
    <source>
        <dbReference type="ARBA" id="ARBA00012438"/>
    </source>
</evidence>
<dbReference type="InterPro" id="IPR050351">
    <property type="entry name" value="BphY/WalK/GraS-like"/>
</dbReference>
<evidence type="ECO:0000256" key="6">
    <source>
        <dbReference type="ARBA" id="ARBA00022692"/>
    </source>
</evidence>
<evidence type="ECO:0000256" key="7">
    <source>
        <dbReference type="ARBA" id="ARBA00022777"/>
    </source>
</evidence>
<evidence type="ECO:0000256" key="11">
    <source>
        <dbReference type="SAM" id="Phobius"/>
    </source>
</evidence>
<feature type="transmembrane region" description="Helical" evidence="11">
    <location>
        <begin position="36"/>
        <end position="57"/>
    </location>
</feature>
<reference evidence="13 14" key="1">
    <citation type="submission" date="2023-07" db="EMBL/GenBank/DDBJ databases">
        <title>Genomic Encyclopedia of Type Strains, Phase IV (KMG-IV): sequencing the most valuable type-strain genomes for metagenomic binning, comparative biology and taxonomic classification.</title>
        <authorList>
            <person name="Goeker M."/>
        </authorList>
    </citation>
    <scope>NUCLEOTIDE SEQUENCE [LARGE SCALE GENOMIC DNA]</scope>
    <source>
        <strain evidence="13 14">DSM 105143</strain>
    </source>
</reference>
<feature type="domain" description="Histidine kinase" evidence="12">
    <location>
        <begin position="116"/>
        <end position="315"/>
    </location>
</feature>
<keyword evidence="9" id="KW-0902">Two-component regulatory system</keyword>
<keyword evidence="6 11" id="KW-0812">Transmembrane</keyword>
<comment type="catalytic activity">
    <reaction evidence="1">
        <text>ATP + protein L-histidine = ADP + protein N-phospho-L-histidine.</text>
        <dbReference type="EC" id="2.7.13.3"/>
    </reaction>
</comment>
<gene>
    <name evidence="13" type="ORF">J2S23_000317</name>
</gene>
<dbReference type="SMART" id="SM00387">
    <property type="entry name" value="HATPase_c"/>
    <property type="match status" value="1"/>
</dbReference>
<evidence type="ECO:0000256" key="5">
    <source>
        <dbReference type="ARBA" id="ARBA00022679"/>
    </source>
</evidence>
<sequence length="321" mass="36483">MIGKFLKEYRLWLLLYPILVLILGITFWLYRLPLATFSNALVFTLTIYVIAIAVLYWQFVQKMSLLSDHKSVKAAETSSPLVQAHLDALEESVSHSKNQQDSLRQERTQLTSLIKMWSHQIKVPLASLDLMVQTERLAPQDVANQVQSIDHYLTMLLNYLKFQEKTDDYRFENLSVKALVSSIIKDYRIQCLSKDLSISISGEWLLNSDRKWLTFAISQIIDNAIKYSRPGGTIVITIDAGSLKISDQGLGILPEDIPRLFEEGFTGFNGHQHHKSTGLGLYMTKLILTELELAVAIESEIDQGTTVTIKPKRKLNDLNTL</sequence>
<dbReference type="EMBL" id="JAUSTM010000002">
    <property type="protein sequence ID" value="MDQ0221785.1"/>
    <property type="molecule type" value="Genomic_DNA"/>
</dbReference>